<organism evidence="1 2">
    <name type="scientific">Escherichia coli</name>
    <dbReference type="NCBI Taxonomy" id="562"/>
    <lineage>
        <taxon>Bacteria</taxon>
        <taxon>Pseudomonadati</taxon>
        <taxon>Pseudomonadota</taxon>
        <taxon>Gammaproteobacteria</taxon>
        <taxon>Enterobacterales</taxon>
        <taxon>Enterobacteriaceae</taxon>
        <taxon>Escherichia</taxon>
    </lineage>
</organism>
<proteinExistence type="predicted"/>
<name>A0A447XWI8_ECOLX</name>
<gene>
    <name evidence="1" type="ORF">NCTC9702_02672</name>
</gene>
<evidence type="ECO:0000313" key="1">
    <source>
        <dbReference type="EMBL" id="VED35440.1"/>
    </source>
</evidence>
<protein>
    <submittedName>
        <fullName evidence="1">Protein of uncharacterized function (DUF3521)</fullName>
    </submittedName>
</protein>
<dbReference type="AlphaFoldDB" id="A0A447XWI8"/>
<accession>A0A447XWI8</accession>
<dbReference type="AntiFam" id="ANF00064">
    <property type="entry name" value="Unclear, Possibly translation of poorly localized IS Element IS621"/>
</dbReference>
<sequence length="86" mass="10045">MTKVTPSDVLRLSGLFDSCNILNLHSFVGRIRRSRRIRREQSTLFAQTNMCKLLLFPEIIENGNWRTAFMFGFQIPVLYCSGDLFR</sequence>
<evidence type="ECO:0000313" key="2">
    <source>
        <dbReference type="Proteomes" id="UP000277930"/>
    </source>
</evidence>
<reference evidence="1 2" key="1">
    <citation type="submission" date="2018-12" db="EMBL/GenBank/DDBJ databases">
        <authorList>
            <consortium name="Pathogen Informatics"/>
        </authorList>
    </citation>
    <scope>NUCLEOTIDE SEQUENCE [LARGE SCALE GENOMIC DNA]</scope>
    <source>
        <strain evidence="1 2">NCTC9702</strain>
    </source>
</reference>
<dbReference type="Proteomes" id="UP000277930">
    <property type="component" value="Chromosome 1"/>
</dbReference>
<dbReference type="EMBL" id="LR134246">
    <property type="protein sequence ID" value="VED35440.1"/>
    <property type="molecule type" value="Genomic_DNA"/>
</dbReference>